<dbReference type="SUPFAM" id="SSF53697">
    <property type="entry name" value="SIS domain"/>
    <property type="match status" value="1"/>
</dbReference>
<evidence type="ECO:0000256" key="7">
    <source>
        <dbReference type="HAMAP-Rule" id="MF_00473"/>
    </source>
</evidence>
<dbReference type="InterPro" id="IPR046348">
    <property type="entry name" value="SIS_dom_sf"/>
</dbReference>
<dbReference type="InterPro" id="IPR035476">
    <property type="entry name" value="SIS_PGI_1"/>
</dbReference>
<dbReference type="HOGENOM" id="CLU_017947_3_1_4"/>
<dbReference type="GO" id="GO:0005829">
    <property type="term" value="C:cytosol"/>
    <property type="evidence" value="ECO:0007669"/>
    <property type="project" value="TreeGrafter"/>
</dbReference>
<dbReference type="Gene3D" id="3.40.50.10490">
    <property type="entry name" value="Glucose-6-phosphate isomerase like protein, domain 1"/>
    <property type="match status" value="2"/>
</dbReference>
<evidence type="ECO:0000256" key="5">
    <source>
        <dbReference type="ARBA" id="ARBA00023235"/>
    </source>
</evidence>
<dbReference type="UniPathway" id="UPA00138"/>
<dbReference type="RefSeq" id="WP_011902932.1">
    <property type="nucleotide sequence ID" value="NC_009379.1"/>
</dbReference>
<comment type="subcellular location">
    <subcellularLocation>
        <location evidence="7">Cytoplasm</location>
    </subcellularLocation>
</comment>
<evidence type="ECO:0000313" key="10">
    <source>
        <dbReference type="Proteomes" id="UP000000231"/>
    </source>
</evidence>
<feature type="active site" evidence="7">
    <location>
        <position position="360"/>
    </location>
</feature>
<evidence type="ECO:0000256" key="2">
    <source>
        <dbReference type="ARBA" id="ARBA00006604"/>
    </source>
</evidence>
<dbReference type="Pfam" id="PF00342">
    <property type="entry name" value="PGI"/>
    <property type="match status" value="1"/>
</dbReference>
<accession>A4SXU3</accession>
<comment type="function">
    <text evidence="7">Catalyzes the reversible isomerization of glucose-6-phosphate to fructose-6-phosphate.</text>
</comment>
<dbReference type="PROSITE" id="PS00174">
    <property type="entry name" value="P_GLUCOSE_ISOMERASE_2"/>
    <property type="match status" value="1"/>
</dbReference>
<keyword evidence="7" id="KW-0963">Cytoplasm</keyword>
<dbReference type="GO" id="GO:0006094">
    <property type="term" value="P:gluconeogenesis"/>
    <property type="evidence" value="ECO:0007669"/>
    <property type="project" value="UniProtKB-UniRule"/>
</dbReference>
<organism evidence="9 10">
    <name type="scientific">Polynucleobacter asymbioticus (strain DSM 18221 / CIP 109841 / QLW-P1DMWA-1)</name>
    <name type="common">Polynucleobacter necessarius subsp. asymbioticus</name>
    <dbReference type="NCBI Taxonomy" id="312153"/>
    <lineage>
        <taxon>Bacteria</taxon>
        <taxon>Pseudomonadati</taxon>
        <taxon>Pseudomonadota</taxon>
        <taxon>Betaproteobacteria</taxon>
        <taxon>Burkholderiales</taxon>
        <taxon>Burkholderiaceae</taxon>
        <taxon>Polynucleobacter</taxon>
    </lineage>
</organism>
<dbReference type="InterPro" id="IPR001672">
    <property type="entry name" value="G6P_Isomerase"/>
</dbReference>
<dbReference type="CDD" id="cd05015">
    <property type="entry name" value="SIS_PGI_1"/>
    <property type="match status" value="1"/>
</dbReference>
<dbReference type="NCBIfam" id="NF001211">
    <property type="entry name" value="PRK00179.1"/>
    <property type="match status" value="1"/>
</dbReference>
<dbReference type="EMBL" id="CP000655">
    <property type="protein sequence ID" value="ABP34307.1"/>
    <property type="molecule type" value="Genomic_DNA"/>
</dbReference>
<protein>
    <recommendedName>
        <fullName evidence="7">Glucose-6-phosphate isomerase</fullName>
        <shortName evidence="7">GPI</shortName>
        <ecNumber evidence="7">5.3.1.9</ecNumber>
    </recommendedName>
    <alternativeName>
        <fullName evidence="7">Phosphoglucose isomerase</fullName>
        <shortName evidence="7">PGI</shortName>
    </alternativeName>
    <alternativeName>
        <fullName evidence="7">Phosphohexose isomerase</fullName>
        <shortName evidence="7">PHI</shortName>
    </alternativeName>
</protein>
<keyword evidence="5 7" id="KW-0413">Isomerase</keyword>
<dbReference type="EC" id="5.3.1.9" evidence="7"/>
<dbReference type="GeneID" id="31481469"/>
<dbReference type="Proteomes" id="UP000000231">
    <property type="component" value="Chromosome"/>
</dbReference>
<dbReference type="CDD" id="cd05016">
    <property type="entry name" value="SIS_PGI_2"/>
    <property type="match status" value="1"/>
</dbReference>
<evidence type="ECO:0000313" key="9">
    <source>
        <dbReference type="EMBL" id="ABP34307.1"/>
    </source>
</evidence>
<evidence type="ECO:0000256" key="8">
    <source>
        <dbReference type="RuleBase" id="RU000612"/>
    </source>
</evidence>
<comment type="catalytic activity">
    <reaction evidence="6 7 8">
        <text>alpha-D-glucose 6-phosphate = beta-D-fructose 6-phosphate</text>
        <dbReference type="Rhea" id="RHEA:11816"/>
        <dbReference type="ChEBI" id="CHEBI:57634"/>
        <dbReference type="ChEBI" id="CHEBI:58225"/>
        <dbReference type="EC" id="5.3.1.9"/>
    </reaction>
</comment>
<dbReference type="UniPathway" id="UPA00109">
    <property type="reaction ID" value="UER00181"/>
</dbReference>
<dbReference type="AlphaFoldDB" id="A4SXU3"/>
<dbReference type="PROSITE" id="PS51463">
    <property type="entry name" value="P_GLUCOSE_ISOMERASE_3"/>
    <property type="match status" value="1"/>
</dbReference>
<dbReference type="GO" id="GO:0051156">
    <property type="term" value="P:glucose 6-phosphate metabolic process"/>
    <property type="evidence" value="ECO:0007669"/>
    <property type="project" value="TreeGrafter"/>
</dbReference>
<name>A4SXU3_POLAQ</name>
<dbReference type="PRINTS" id="PR00662">
    <property type="entry name" value="G6PISOMERASE"/>
</dbReference>
<evidence type="ECO:0000256" key="3">
    <source>
        <dbReference type="ARBA" id="ARBA00022432"/>
    </source>
</evidence>
<dbReference type="GO" id="GO:0097367">
    <property type="term" value="F:carbohydrate derivative binding"/>
    <property type="evidence" value="ECO:0007669"/>
    <property type="project" value="InterPro"/>
</dbReference>
<comment type="pathway">
    <text evidence="1 7 8">Carbohydrate degradation; glycolysis; D-glyceraldehyde 3-phosphate and glycerone phosphate from D-glucose: step 2/4.</text>
</comment>
<dbReference type="Gene3D" id="1.10.1390.10">
    <property type="match status" value="1"/>
</dbReference>
<dbReference type="PANTHER" id="PTHR11469:SF1">
    <property type="entry name" value="GLUCOSE-6-PHOSPHATE ISOMERASE"/>
    <property type="match status" value="1"/>
</dbReference>
<evidence type="ECO:0000256" key="1">
    <source>
        <dbReference type="ARBA" id="ARBA00004926"/>
    </source>
</evidence>
<dbReference type="InterPro" id="IPR035482">
    <property type="entry name" value="SIS_PGI_2"/>
</dbReference>
<proteinExistence type="inferred from homology"/>
<dbReference type="eggNOG" id="COG0166">
    <property type="taxonomic scope" value="Bacteria"/>
</dbReference>
<dbReference type="GO" id="GO:0006096">
    <property type="term" value="P:glycolytic process"/>
    <property type="evidence" value="ECO:0007669"/>
    <property type="project" value="UniProtKB-UniRule"/>
</dbReference>
<reference evidence="9 10" key="1">
    <citation type="journal article" date="2012" name="Stand. Genomic Sci.">
        <title>Complete genome sequence of Polynucleobacter necessarius subsp. asymbioticus type strain (QLW-P1DMWA-1(T)).</title>
        <authorList>
            <person name="Meincke L."/>
            <person name="Copeland A."/>
            <person name="Lapidus A."/>
            <person name="Lucas S."/>
            <person name="Berry K.W."/>
            <person name="Del Rio T.G."/>
            <person name="Hammon N."/>
            <person name="Dalin E."/>
            <person name="Tice H."/>
            <person name="Pitluck S."/>
            <person name="Richardson P."/>
            <person name="Bruce D."/>
            <person name="Goodwin L."/>
            <person name="Han C."/>
            <person name="Tapia R."/>
            <person name="Detter J.C."/>
            <person name="Schmutz J."/>
            <person name="Brettin T."/>
            <person name="Larimer F."/>
            <person name="Land M."/>
            <person name="Hauser L."/>
            <person name="Kyrpides N.C."/>
            <person name="Ivanova N."/>
            <person name="Goker M."/>
            <person name="Woyke T."/>
            <person name="Wu Q.L."/>
            <person name="Pockl M."/>
            <person name="Hahn M.W."/>
            <person name="Klenk H.P."/>
        </authorList>
    </citation>
    <scope>NUCLEOTIDE SEQUENCE [LARGE SCALE GENOMIC DNA]</scope>
    <source>
        <strain evidence="10">DSM 18221 / CIP 109841 / QLW-P1DMWA-1</strain>
    </source>
</reference>
<evidence type="ECO:0000256" key="6">
    <source>
        <dbReference type="ARBA" id="ARBA00029321"/>
    </source>
</evidence>
<dbReference type="InterPro" id="IPR023096">
    <property type="entry name" value="G6P_Isomerase_C"/>
</dbReference>
<comment type="similarity">
    <text evidence="2 7 8">Belongs to the GPI family.</text>
</comment>
<keyword evidence="10" id="KW-1185">Reference proteome</keyword>
<dbReference type="GO" id="GO:0004347">
    <property type="term" value="F:glucose-6-phosphate isomerase activity"/>
    <property type="evidence" value="ECO:0007669"/>
    <property type="project" value="UniProtKB-UniRule"/>
</dbReference>
<comment type="pathway">
    <text evidence="7">Carbohydrate biosynthesis; gluconeogenesis.</text>
</comment>
<dbReference type="PANTHER" id="PTHR11469">
    <property type="entry name" value="GLUCOSE-6-PHOSPHATE ISOMERASE"/>
    <property type="match status" value="1"/>
</dbReference>
<dbReference type="KEGG" id="pnu:Pnuc_1091"/>
<keyword evidence="3 7" id="KW-0312">Gluconeogenesis</keyword>
<feature type="active site" description="Proton donor" evidence="7">
    <location>
        <position position="330"/>
    </location>
</feature>
<sequence length="510" mass="55825">MSLTTDSQSKAISTNDLGTLPNGSHAAVDVVLDTAYQGIDEKSWKKLFANARSAGVPEFITDMFAGKHINQSEDRPALHSALRNLSKTPVMLHGQDVMPAVANVWRRIEALCNKWVGITDVIHIGIGGSDFGPRLAIEALAHVPGIDCRGMRMHFLANIDTAELARILDRAQPNSTRVIIVSKSFTTLETTMNAKAVVAWLKANGLTKSQINHSLFAVTANIPAAKEFGIEEDHIFPFWDWVGGRYSVWSAVGLPIALQYGFKTFEEFLAGAHAMDLHFKNASLENNLPVIMALALLYQQDKHDIKAYAAIPYADALDWFPKWLQQLDMESNGKSIGRDGKPVKHSSPVVFGSAGSNAQHSYFQLFHQGPEIIPIDFIAVRKPMSDRPEAIAHHRILLSNCLAQAQALAHGKNADNPNDIYPGNRPSSLLLLPELNAFYLGALLALYENRAATLGALWNINSFDQPGVEFGKVLAKPIEKALATGSDHIETNDGIDTITASRINFLNSHS</sequence>
<gene>
    <name evidence="7" type="primary">pgi</name>
    <name evidence="9" type="ordered locus">Pnuc_1091</name>
</gene>
<keyword evidence="4 7" id="KW-0324">Glycolysis</keyword>
<dbReference type="InterPro" id="IPR018189">
    <property type="entry name" value="Phosphoglucose_isomerase_CS"/>
</dbReference>
<dbReference type="GO" id="GO:0048029">
    <property type="term" value="F:monosaccharide binding"/>
    <property type="evidence" value="ECO:0007669"/>
    <property type="project" value="TreeGrafter"/>
</dbReference>
<dbReference type="PROSITE" id="PS00765">
    <property type="entry name" value="P_GLUCOSE_ISOMERASE_1"/>
    <property type="match status" value="1"/>
</dbReference>
<feature type="active site" evidence="7">
    <location>
        <position position="472"/>
    </location>
</feature>
<dbReference type="HAMAP" id="MF_00473">
    <property type="entry name" value="G6P_isomerase"/>
    <property type="match status" value="1"/>
</dbReference>
<evidence type="ECO:0000256" key="4">
    <source>
        <dbReference type="ARBA" id="ARBA00023152"/>
    </source>
</evidence>